<organism evidence="1 3">
    <name type="scientific">Volvox reticuliferus</name>
    <dbReference type="NCBI Taxonomy" id="1737510"/>
    <lineage>
        <taxon>Eukaryota</taxon>
        <taxon>Viridiplantae</taxon>
        <taxon>Chlorophyta</taxon>
        <taxon>core chlorophytes</taxon>
        <taxon>Chlorophyceae</taxon>
        <taxon>CS clade</taxon>
        <taxon>Chlamydomonadales</taxon>
        <taxon>Volvocaceae</taxon>
        <taxon>Volvox</taxon>
    </lineage>
</organism>
<evidence type="ECO:0000313" key="1">
    <source>
        <dbReference type="EMBL" id="GIL87618.1"/>
    </source>
</evidence>
<name>A0A8J4CS90_9CHLO</name>
<dbReference type="Proteomes" id="UP000747110">
    <property type="component" value="Unassembled WGS sequence"/>
</dbReference>
<keyword evidence="3" id="KW-1185">Reference proteome</keyword>
<dbReference type="Proteomes" id="UP000722791">
    <property type="component" value="Unassembled WGS sequence"/>
</dbReference>
<dbReference type="EMBL" id="BNCQ01000037">
    <property type="protein sequence ID" value="GIM11155.1"/>
    <property type="molecule type" value="Genomic_DNA"/>
</dbReference>
<comment type="caution">
    <text evidence="1">The sequence shown here is derived from an EMBL/GenBank/DDBJ whole genome shotgun (WGS) entry which is preliminary data.</text>
</comment>
<sequence length="140" mass="14985">MMPLRIACSTFSSRCLLWPRLSASCGFSLGVDGAVHQCGAGALHLGVRGMGHLRARRAERAERGRPRFRIRPACSLCASREGLAFGFKAVDMTSTIFQILLMRIASKLASFCSQLPRLFQLWAAGLGCGKHAATSASASA</sequence>
<proteinExistence type="predicted"/>
<evidence type="ECO:0000313" key="3">
    <source>
        <dbReference type="Proteomes" id="UP000747110"/>
    </source>
</evidence>
<evidence type="ECO:0000313" key="2">
    <source>
        <dbReference type="EMBL" id="GIM11155.1"/>
    </source>
</evidence>
<reference evidence="1" key="1">
    <citation type="journal article" date="2021" name="Proc. Natl. Acad. Sci. U.S.A.">
        <title>Three genomes in the algal genus Volvox reveal the fate of a haploid sex-determining region after a transition to homothallism.</title>
        <authorList>
            <person name="Yamamoto K."/>
            <person name="Hamaji T."/>
            <person name="Kawai-Toyooka H."/>
            <person name="Matsuzaki R."/>
            <person name="Takahashi F."/>
            <person name="Nishimura Y."/>
            <person name="Kawachi M."/>
            <person name="Noguchi H."/>
            <person name="Minakuchi Y."/>
            <person name="Umen J.G."/>
            <person name="Toyoda A."/>
            <person name="Nozaki H."/>
        </authorList>
    </citation>
    <scope>NUCLEOTIDE SEQUENCE</scope>
    <source>
        <strain evidence="2">NIES-3785</strain>
        <strain evidence="1">NIES-3786</strain>
    </source>
</reference>
<dbReference type="AlphaFoldDB" id="A0A8J4CS90"/>
<gene>
    <name evidence="1" type="ORF">Vretifemale_15613</name>
    <name evidence="2" type="ORF">Vretimale_14701</name>
</gene>
<accession>A0A8J4CS90</accession>
<dbReference type="EMBL" id="BNCP01000040">
    <property type="protein sequence ID" value="GIL87618.1"/>
    <property type="molecule type" value="Genomic_DNA"/>
</dbReference>
<protein>
    <submittedName>
        <fullName evidence="1">Uncharacterized protein</fullName>
    </submittedName>
</protein>